<dbReference type="Pfam" id="PF03692">
    <property type="entry name" value="CxxCxxCC"/>
    <property type="match status" value="1"/>
</dbReference>
<gene>
    <name evidence="1" type="ORF">LCGC14_2321650</name>
</gene>
<proteinExistence type="predicted"/>
<evidence type="ECO:0000313" key="1">
    <source>
        <dbReference type="EMBL" id="KKL48826.1"/>
    </source>
</evidence>
<sequence length="102" mass="11585">MANDAAATCSSCAACCQYVRLQVSPQYLAAKRWLELHGIKLVRRGQRVFVYIPTPCSALQDGRCSIYEERPEACRTWPNSQADIDEVNTHMGREVCRFSQEE</sequence>
<reference evidence="1" key="1">
    <citation type="journal article" date="2015" name="Nature">
        <title>Complex archaea that bridge the gap between prokaryotes and eukaryotes.</title>
        <authorList>
            <person name="Spang A."/>
            <person name="Saw J.H."/>
            <person name="Jorgensen S.L."/>
            <person name="Zaremba-Niedzwiedzka K."/>
            <person name="Martijn J."/>
            <person name="Lind A.E."/>
            <person name="van Eijk R."/>
            <person name="Schleper C."/>
            <person name="Guy L."/>
            <person name="Ettema T.J."/>
        </authorList>
    </citation>
    <scope>NUCLEOTIDE SEQUENCE</scope>
</reference>
<evidence type="ECO:0008006" key="2">
    <source>
        <dbReference type="Google" id="ProtNLM"/>
    </source>
</evidence>
<accession>A0A0F9D572</accession>
<dbReference type="InterPro" id="IPR005358">
    <property type="entry name" value="Puta_zinc/iron-chelating_dom"/>
</dbReference>
<protein>
    <recommendedName>
        <fullName evidence="2">Zinc/iron-chelating domain-containing protein</fullName>
    </recommendedName>
</protein>
<dbReference type="EMBL" id="LAZR01033181">
    <property type="protein sequence ID" value="KKL48826.1"/>
    <property type="molecule type" value="Genomic_DNA"/>
</dbReference>
<comment type="caution">
    <text evidence="1">The sequence shown here is derived from an EMBL/GenBank/DDBJ whole genome shotgun (WGS) entry which is preliminary data.</text>
</comment>
<dbReference type="AlphaFoldDB" id="A0A0F9D572"/>
<organism evidence="1">
    <name type="scientific">marine sediment metagenome</name>
    <dbReference type="NCBI Taxonomy" id="412755"/>
    <lineage>
        <taxon>unclassified sequences</taxon>
        <taxon>metagenomes</taxon>
        <taxon>ecological metagenomes</taxon>
    </lineage>
</organism>
<name>A0A0F9D572_9ZZZZ</name>